<keyword evidence="2" id="KW-0472">Membrane</keyword>
<keyword evidence="2" id="KW-1133">Transmembrane helix</keyword>
<dbReference type="EMBL" id="JBEPLW010000009">
    <property type="protein sequence ID" value="MET3575551.1"/>
    <property type="molecule type" value="Genomic_DNA"/>
</dbReference>
<feature type="transmembrane region" description="Helical" evidence="2">
    <location>
        <begin position="141"/>
        <end position="160"/>
    </location>
</feature>
<feature type="domain" description="Transglutaminase-like" evidence="3">
    <location>
        <begin position="470"/>
        <end position="544"/>
    </location>
</feature>
<evidence type="ECO:0000259" key="3">
    <source>
        <dbReference type="SMART" id="SM00460"/>
    </source>
</evidence>
<feature type="transmembrane region" description="Helical" evidence="2">
    <location>
        <begin position="9"/>
        <end position="30"/>
    </location>
</feature>
<evidence type="ECO:0000256" key="2">
    <source>
        <dbReference type="SAM" id="Phobius"/>
    </source>
</evidence>
<dbReference type="PANTHER" id="PTHR42736">
    <property type="entry name" value="PROTEIN-GLUTAMINE GAMMA-GLUTAMYLTRANSFERASE"/>
    <property type="match status" value="1"/>
</dbReference>
<evidence type="ECO:0000256" key="1">
    <source>
        <dbReference type="SAM" id="MobiDB-lite"/>
    </source>
</evidence>
<protein>
    <recommendedName>
        <fullName evidence="3">Transglutaminase-like domain-containing protein</fullName>
    </recommendedName>
</protein>
<dbReference type="InterPro" id="IPR038765">
    <property type="entry name" value="Papain-like_cys_pep_sf"/>
</dbReference>
<dbReference type="Proteomes" id="UP001549099">
    <property type="component" value="Unassembled WGS sequence"/>
</dbReference>
<feature type="transmembrane region" description="Helical" evidence="2">
    <location>
        <begin position="166"/>
        <end position="186"/>
    </location>
</feature>
<dbReference type="Gene3D" id="3.10.620.30">
    <property type="match status" value="1"/>
</dbReference>
<evidence type="ECO:0000313" key="5">
    <source>
        <dbReference type="Proteomes" id="UP001549099"/>
    </source>
</evidence>
<dbReference type="SMART" id="SM00460">
    <property type="entry name" value="TGc"/>
    <property type="match status" value="1"/>
</dbReference>
<feature type="region of interest" description="Disordered" evidence="1">
    <location>
        <begin position="561"/>
        <end position="587"/>
    </location>
</feature>
<reference evidence="4 5" key="1">
    <citation type="submission" date="2024-06" db="EMBL/GenBank/DDBJ databases">
        <title>Genomic Encyclopedia of Type Strains, Phase IV (KMG-IV): sequencing the most valuable type-strain genomes for metagenomic binning, comparative biology and taxonomic classification.</title>
        <authorList>
            <person name="Goeker M."/>
        </authorList>
    </citation>
    <scope>NUCLEOTIDE SEQUENCE [LARGE SCALE GENOMIC DNA]</scope>
    <source>
        <strain evidence="4 5">DSM 26128</strain>
    </source>
</reference>
<proteinExistence type="predicted"/>
<name>A0ABV2GBA9_9BACL</name>
<dbReference type="InterPro" id="IPR002931">
    <property type="entry name" value="Transglutaminase-like"/>
</dbReference>
<organism evidence="4 5">
    <name type="scientific">Bhargavaea ullalensis</name>
    <dbReference type="NCBI Taxonomy" id="1265685"/>
    <lineage>
        <taxon>Bacteria</taxon>
        <taxon>Bacillati</taxon>
        <taxon>Bacillota</taxon>
        <taxon>Bacilli</taxon>
        <taxon>Bacillales</taxon>
        <taxon>Caryophanaceae</taxon>
        <taxon>Bhargavaea</taxon>
    </lineage>
</organism>
<dbReference type="Pfam" id="PF13559">
    <property type="entry name" value="DUF4129"/>
    <property type="match status" value="1"/>
</dbReference>
<accession>A0ABV2GBA9</accession>
<gene>
    <name evidence="4" type="ORF">ABID49_001456</name>
</gene>
<feature type="transmembrane region" description="Helical" evidence="2">
    <location>
        <begin position="198"/>
        <end position="219"/>
    </location>
</feature>
<dbReference type="SUPFAM" id="SSF54001">
    <property type="entry name" value="Cysteine proteinases"/>
    <property type="match status" value="1"/>
</dbReference>
<dbReference type="InterPro" id="IPR052901">
    <property type="entry name" value="Bact_TGase-like"/>
</dbReference>
<dbReference type="InterPro" id="IPR025403">
    <property type="entry name" value="TgpA-like_C"/>
</dbReference>
<feature type="transmembrane region" description="Helical" evidence="2">
    <location>
        <begin position="36"/>
        <end position="55"/>
    </location>
</feature>
<feature type="transmembrane region" description="Helical" evidence="2">
    <location>
        <begin position="605"/>
        <end position="623"/>
    </location>
</feature>
<evidence type="ECO:0000313" key="4">
    <source>
        <dbReference type="EMBL" id="MET3575551.1"/>
    </source>
</evidence>
<dbReference type="Pfam" id="PF01841">
    <property type="entry name" value="Transglut_core"/>
    <property type="match status" value="1"/>
</dbReference>
<feature type="compositionally biased region" description="Basic and acidic residues" evidence="1">
    <location>
        <begin position="568"/>
        <end position="585"/>
    </location>
</feature>
<sequence>MNDKWRNRLFLAVVYGLVFLLIREWLIPIAELTGTGHLGLFLLFVGLCFALPLTGIPRWASASVKVVFSAWLITRAYLDGPHGLEAVFRFFAEEFRQNAHALLTGEFAGITDAFRTVLFLALIWMASYLIQYWISIRMSVLLFYGMTLIFITVLDTFSPYRADEAILRILVIGLLLIGLLALAKLASGQTKRPSIQSVLLMATPLVLFIGASGALSQMMPKSEPAWPDPVPFLRSLADGAGSGPGEAGKIGYGEDDSMLGGPFIGDNTVVFEANTRSGQYWKVETKDTYTTRGWVNSSEEQELIPVGNGLPISDPLLAGKQRDEDTADLTMKLDFEFIVQPYGAKEPSPAEGVEYLQESSTGKVIPFRDRAPVSLDQYSVTYSEPAYSLSALRQTTPDKLPAGGFEKYLQLPDELPQRVRDLAADLTSGEATLYGKARAVERYFSQNGYVYDQVNVASPGAGEDYVDHFLFDTKRGYCDNFSTSMVVLLRSAGIPARWAKGFNEGDDVGREGEGRHFEITNNNAHSWVEAYMPGVGWMPFEPTVGFSGAGGIDYDLNLDETPEEQQEAQEKAETPEQKKEKEEKAAAAGPGFWKSVGDFFSRHQGLLYGGAAVLLALALIAWMTRPKWLPKYLVARYRRKPFDREGFERAYGRLLRRLRHYGLGRAEGKTLSDYAAEVDAHFGGSDMRRLTGAYEDSLYGARDTAPRADSLRESWENLIYRTGG</sequence>
<comment type="caution">
    <text evidence="4">The sequence shown here is derived from an EMBL/GenBank/DDBJ whole genome shotgun (WGS) entry which is preliminary data.</text>
</comment>
<dbReference type="PANTHER" id="PTHR42736:SF1">
    <property type="entry name" value="PROTEIN-GLUTAMINE GAMMA-GLUTAMYLTRANSFERASE"/>
    <property type="match status" value="1"/>
</dbReference>
<keyword evidence="5" id="KW-1185">Reference proteome</keyword>
<dbReference type="RefSeq" id="WP_354196803.1">
    <property type="nucleotide sequence ID" value="NZ_JBEPLW010000009.1"/>
</dbReference>
<keyword evidence="2" id="KW-0812">Transmembrane</keyword>